<evidence type="ECO:0000313" key="2">
    <source>
        <dbReference type="Proteomes" id="UP001239795"/>
    </source>
</evidence>
<name>A0AAI9U5J7_9PEZI</name>
<protein>
    <submittedName>
        <fullName evidence="1">Uncharacterized protein</fullName>
    </submittedName>
</protein>
<keyword evidence="2" id="KW-1185">Reference proteome</keyword>
<comment type="caution">
    <text evidence="1">The sequence shown here is derived from an EMBL/GenBank/DDBJ whole genome shotgun (WGS) entry which is preliminary data.</text>
</comment>
<dbReference type="AlphaFoldDB" id="A0AAI9U5J7"/>
<dbReference type="EMBL" id="MLGG01000057">
    <property type="protein sequence ID" value="KAK1449871.1"/>
    <property type="molecule type" value="Genomic_DNA"/>
</dbReference>
<accession>A0AAI9U5J7</accession>
<gene>
    <name evidence="1" type="ORF">CMEL01_07207</name>
</gene>
<organism evidence="1 2">
    <name type="scientific">Colletotrichum melonis</name>
    <dbReference type="NCBI Taxonomy" id="1209925"/>
    <lineage>
        <taxon>Eukaryota</taxon>
        <taxon>Fungi</taxon>
        <taxon>Dikarya</taxon>
        <taxon>Ascomycota</taxon>
        <taxon>Pezizomycotina</taxon>
        <taxon>Sordariomycetes</taxon>
        <taxon>Hypocreomycetidae</taxon>
        <taxon>Glomerellales</taxon>
        <taxon>Glomerellaceae</taxon>
        <taxon>Colletotrichum</taxon>
        <taxon>Colletotrichum acutatum species complex</taxon>
    </lineage>
</organism>
<reference evidence="1 2" key="1">
    <citation type="submission" date="2016-10" db="EMBL/GenBank/DDBJ databases">
        <title>The genome sequence of Colletotrichum fioriniae PJ7.</title>
        <authorList>
            <person name="Baroncelli R."/>
        </authorList>
    </citation>
    <scope>NUCLEOTIDE SEQUENCE [LARGE SCALE GENOMIC DNA]</scope>
    <source>
        <strain evidence="1">Col 31</strain>
    </source>
</reference>
<sequence>MPPTLTIMQVRQLPRLPLSVPTHGSLPSYTNKPSLSCLDQSQFKLD</sequence>
<proteinExistence type="predicted"/>
<evidence type="ECO:0000313" key="1">
    <source>
        <dbReference type="EMBL" id="KAK1449871.1"/>
    </source>
</evidence>
<dbReference type="Proteomes" id="UP001239795">
    <property type="component" value="Unassembled WGS sequence"/>
</dbReference>